<dbReference type="FunFam" id="3.90.170.10:FF:000001">
    <property type="entry name" value="Adenylosuccinate synthetase"/>
    <property type="match status" value="1"/>
</dbReference>
<feature type="binding site" evidence="8">
    <location>
        <position position="13"/>
    </location>
    <ligand>
        <name>Mg(2+)</name>
        <dbReference type="ChEBI" id="CHEBI:18420"/>
    </ligand>
</feature>
<dbReference type="SUPFAM" id="SSF52540">
    <property type="entry name" value="P-loop containing nucleoside triphosphate hydrolases"/>
    <property type="match status" value="1"/>
</dbReference>
<comment type="subunit">
    <text evidence="1 8">Homodimer.</text>
</comment>
<feature type="binding site" evidence="8">
    <location>
        <position position="306"/>
    </location>
    <ligand>
        <name>GTP</name>
        <dbReference type="ChEBI" id="CHEBI:37565"/>
    </ligand>
</feature>
<dbReference type="InterPro" id="IPR033128">
    <property type="entry name" value="Adenylosuccin_syn_Lys_AS"/>
</dbReference>
<evidence type="ECO:0000256" key="6">
    <source>
        <dbReference type="ARBA" id="ARBA00022842"/>
    </source>
</evidence>
<feature type="binding site" evidence="8">
    <location>
        <begin position="414"/>
        <end position="416"/>
    </location>
    <ligand>
        <name>GTP</name>
        <dbReference type="ChEBI" id="CHEBI:37565"/>
    </ligand>
</feature>
<keyword evidence="7 8" id="KW-0342">GTP-binding</keyword>
<feature type="active site" description="Proton acceptor" evidence="8">
    <location>
        <position position="13"/>
    </location>
</feature>
<dbReference type="InterPro" id="IPR001114">
    <property type="entry name" value="Adenylosuccinate_synthetase"/>
</dbReference>
<gene>
    <name evidence="8" type="primary">purA</name>
    <name evidence="11" type="ordered locus">Desac_0181</name>
</gene>
<dbReference type="UniPathway" id="UPA00075">
    <property type="reaction ID" value="UER00335"/>
</dbReference>
<dbReference type="EMBL" id="CP002629">
    <property type="protein sequence ID" value="AEB08077.1"/>
    <property type="molecule type" value="Genomic_DNA"/>
</dbReference>
<dbReference type="GO" id="GO:0044208">
    <property type="term" value="P:'de novo' AMP biosynthetic process"/>
    <property type="evidence" value="ECO:0007669"/>
    <property type="project" value="UniProtKB-UniRule"/>
</dbReference>
<comment type="subcellular location">
    <subcellularLocation>
        <location evidence="8">Cytoplasm</location>
    </subcellularLocation>
</comment>
<evidence type="ECO:0000256" key="5">
    <source>
        <dbReference type="ARBA" id="ARBA00022755"/>
    </source>
</evidence>
<evidence type="ECO:0000256" key="2">
    <source>
        <dbReference type="ARBA" id="ARBA00022598"/>
    </source>
</evidence>
<sequence length="431" mass="47031">MANVVVVGTQWGDEGKGKIVDLLTEHADIVVRYQGGNNAGHTLVVQGQKFIFHLIPSGILHVGKKCLIGNGVVVDPEVLLMEIDRLKTQGLEVGPHNLVLSEKAHIIMPYHQRLDHARERAKGAGKIGTTGRGIGPCYEDKISRCGVRVVDLIDPETLKAKVEHNLKEKNFLLERFLEDAPLDAAEVYDRYRQMGEHLRPLVGNVSLLLAEAIRKGQNILFEGAQGTHLDIDHGTYPFVTSSNPVAGGACTGAGIGPGKLNRVLGISKAYTTRVGGGPFITEALDADGEHMQVQGAEFGSTTGRKRRTGWLDAVVLNDSVRLNGLTGFAITKLDVLTGLDPLKICVAYDLNGKRLQNVPASLSALEQCQPVYEELPGWQEDLTGKRRFEELPEEARRYLRRVEELTGIPIQIVSVGPDREETILLANPFTG</sequence>
<keyword evidence="4 8" id="KW-0547">Nucleotide-binding</keyword>
<reference evidence="12" key="2">
    <citation type="submission" date="2011-03" db="EMBL/GenBank/DDBJ databases">
        <title>The complete genome of Desulfobacca acetoxidans DSM 11109.</title>
        <authorList>
            <consortium name="US DOE Joint Genome Institute (JGI-PGF)"/>
            <person name="Lucas S."/>
            <person name="Copeland A."/>
            <person name="Lapidus A."/>
            <person name="Bruce D."/>
            <person name="Goodwin L."/>
            <person name="Pitluck S."/>
            <person name="Peters L."/>
            <person name="Kyrpides N."/>
            <person name="Mavromatis K."/>
            <person name="Ivanova N."/>
            <person name="Ovchinnikova G."/>
            <person name="Teshima H."/>
            <person name="Detter J.C."/>
            <person name="Han C."/>
            <person name="Land M."/>
            <person name="Hauser L."/>
            <person name="Markowitz V."/>
            <person name="Cheng J.-F."/>
            <person name="Hugenholtz P."/>
            <person name="Woyke T."/>
            <person name="Wu D."/>
            <person name="Spring S."/>
            <person name="Schueler E."/>
            <person name="Brambilla E."/>
            <person name="Klenk H.-P."/>
            <person name="Eisen J.A."/>
        </authorList>
    </citation>
    <scope>NUCLEOTIDE SEQUENCE [LARGE SCALE GENOMIC DNA]</scope>
    <source>
        <strain evidence="12">ATCC 700848 / DSM 11109 / ASRB2</strain>
    </source>
</reference>
<feature type="binding site" evidence="8">
    <location>
        <position position="40"/>
    </location>
    <ligand>
        <name>Mg(2+)</name>
        <dbReference type="ChEBI" id="CHEBI:18420"/>
    </ligand>
</feature>
<dbReference type="GO" id="GO:0004019">
    <property type="term" value="F:adenylosuccinate synthase activity"/>
    <property type="evidence" value="ECO:0007669"/>
    <property type="project" value="UniProtKB-UniRule"/>
</dbReference>
<dbReference type="HOGENOM" id="CLU_029848_0_0_7"/>
<dbReference type="InterPro" id="IPR042111">
    <property type="entry name" value="Adenylosuccinate_synth_dom3"/>
</dbReference>
<dbReference type="GO" id="GO:0005525">
    <property type="term" value="F:GTP binding"/>
    <property type="evidence" value="ECO:0007669"/>
    <property type="project" value="UniProtKB-UniRule"/>
</dbReference>
<feature type="binding site" description="in other chain" evidence="8">
    <location>
        <position position="225"/>
    </location>
    <ligand>
        <name>IMP</name>
        <dbReference type="ChEBI" id="CHEBI:58053"/>
        <note>ligand shared between dimeric partners</note>
    </ligand>
</feature>
<keyword evidence="2 8" id="KW-0436">Ligase</keyword>
<feature type="binding site" description="in other chain" evidence="8">
    <location>
        <position position="304"/>
    </location>
    <ligand>
        <name>IMP</name>
        <dbReference type="ChEBI" id="CHEBI:58053"/>
        <note>ligand shared between dimeric partners</note>
    </ligand>
</feature>
<comment type="pathway">
    <text evidence="8 10">Purine metabolism; AMP biosynthesis via de novo pathway; AMP from IMP: step 1/2.</text>
</comment>
<dbReference type="GO" id="GO:0005737">
    <property type="term" value="C:cytoplasm"/>
    <property type="evidence" value="ECO:0007669"/>
    <property type="project" value="UniProtKB-SubCell"/>
</dbReference>
<dbReference type="Pfam" id="PF00709">
    <property type="entry name" value="Adenylsucc_synt"/>
    <property type="match status" value="1"/>
</dbReference>
<keyword evidence="8" id="KW-0963">Cytoplasm</keyword>
<dbReference type="KEGG" id="dao:Desac_0181"/>
<keyword evidence="5 8" id="KW-0658">Purine biosynthesis</keyword>
<dbReference type="Gene3D" id="1.10.300.10">
    <property type="entry name" value="Adenylosuccinate Synthetase, subunit A, domain 2"/>
    <property type="match status" value="1"/>
</dbReference>
<dbReference type="InterPro" id="IPR018220">
    <property type="entry name" value="Adenylosuccin_syn_GTP-bd"/>
</dbReference>
<feature type="active site" description="Proton donor" evidence="8">
    <location>
        <position position="41"/>
    </location>
</feature>
<dbReference type="GO" id="GO:0046040">
    <property type="term" value="P:IMP metabolic process"/>
    <property type="evidence" value="ECO:0007669"/>
    <property type="project" value="TreeGrafter"/>
</dbReference>
<keyword evidence="6 8" id="KW-0460">Magnesium</keyword>
<dbReference type="GO" id="GO:0000287">
    <property type="term" value="F:magnesium ion binding"/>
    <property type="evidence" value="ECO:0007669"/>
    <property type="project" value="UniProtKB-UniRule"/>
</dbReference>
<dbReference type="InterPro" id="IPR042110">
    <property type="entry name" value="Adenylosuccinate_synth_dom2"/>
</dbReference>
<feature type="binding site" description="in other chain" evidence="8">
    <location>
        <position position="130"/>
    </location>
    <ligand>
        <name>IMP</name>
        <dbReference type="ChEBI" id="CHEBI:58053"/>
        <note>ligand shared between dimeric partners</note>
    </ligand>
</feature>
<dbReference type="Proteomes" id="UP000000483">
    <property type="component" value="Chromosome"/>
</dbReference>
<organism evidence="11 12">
    <name type="scientific">Desulfobacca acetoxidans (strain ATCC 700848 / DSM 11109 / ASRB2)</name>
    <dbReference type="NCBI Taxonomy" id="880072"/>
    <lineage>
        <taxon>Bacteria</taxon>
        <taxon>Pseudomonadati</taxon>
        <taxon>Thermodesulfobacteriota</taxon>
        <taxon>Desulfobaccia</taxon>
        <taxon>Desulfobaccales</taxon>
        <taxon>Desulfobaccaceae</taxon>
        <taxon>Desulfobacca</taxon>
    </lineage>
</organism>
<proteinExistence type="inferred from homology"/>
<dbReference type="SMART" id="SM00788">
    <property type="entry name" value="Adenylsucc_synt"/>
    <property type="match status" value="1"/>
</dbReference>
<feature type="binding site" evidence="8">
    <location>
        <begin position="40"/>
        <end position="42"/>
    </location>
    <ligand>
        <name>GTP</name>
        <dbReference type="ChEBI" id="CHEBI:37565"/>
    </ligand>
</feature>
<dbReference type="RefSeq" id="WP_013705190.1">
    <property type="nucleotide sequence ID" value="NC_015388.1"/>
</dbReference>
<protein>
    <recommendedName>
        <fullName evidence="8 10">Adenylosuccinate synthetase</fullName>
        <shortName evidence="8">AMPSase</shortName>
        <shortName evidence="8">AdSS</shortName>
        <ecNumber evidence="8 10">6.3.4.4</ecNumber>
    </recommendedName>
    <alternativeName>
        <fullName evidence="8">IMP--aspartate ligase</fullName>
    </alternativeName>
</protein>
<dbReference type="FunFam" id="1.10.300.10:FF:000001">
    <property type="entry name" value="Adenylosuccinate synthetase"/>
    <property type="match status" value="1"/>
</dbReference>
<dbReference type="STRING" id="880072.Desac_0181"/>
<evidence type="ECO:0000313" key="12">
    <source>
        <dbReference type="Proteomes" id="UP000000483"/>
    </source>
</evidence>
<comment type="similarity">
    <text evidence="8 10">Belongs to the adenylosuccinate synthetase family.</text>
</comment>
<evidence type="ECO:0000256" key="10">
    <source>
        <dbReference type="RuleBase" id="RU000520"/>
    </source>
</evidence>
<evidence type="ECO:0000256" key="3">
    <source>
        <dbReference type="ARBA" id="ARBA00022723"/>
    </source>
</evidence>
<evidence type="ECO:0000256" key="4">
    <source>
        <dbReference type="ARBA" id="ARBA00022741"/>
    </source>
</evidence>
<dbReference type="Gene3D" id="3.40.440.10">
    <property type="entry name" value="Adenylosuccinate Synthetase, subunit A, domain 1"/>
    <property type="match status" value="1"/>
</dbReference>
<dbReference type="PANTHER" id="PTHR11846">
    <property type="entry name" value="ADENYLOSUCCINATE SYNTHETASE"/>
    <property type="match status" value="1"/>
</dbReference>
<dbReference type="PROSITE" id="PS01266">
    <property type="entry name" value="ADENYLOSUCCIN_SYN_1"/>
    <property type="match status" value="1"/>
</dbReference>
<dbReference type="eggNOG" id="COG0104">
    <property type="taxonomic scope" value="Bacteria"/>
</dbReference>
<comment type="cofactor">
    <cofactor evidence="8">
        <name>Mg(2+)</name>
        <dbReference type="ChEBI" id="CHEBI:18420"/>
    </cofactor>
    <text evidence="8">Binds 1 Mg(2+) ion per subunit.</text>
</comment>
<dbReference type="PANTHER" id="PTHR11846:SF0">
    <property type="entry name" value="ADENYLOSUCCINATE SYNTHETASE"/>
    <property type="match status" value="1"/>
</dbReference>
<dbReference type="NCBIfam" id="TIGR00184">
    <property type="entry name" value="purA"/>
    <property type="match status" value="1"/>
</dbReference>
<dbReference type="HAMAP" id="MF_00011">
    <property type="entry name" value="Adenylosucc_synth"/>
    <property type="match status" value="1"/>
</dbReference>
<feature type="binding site" evidence="8">
    <location>
        <position position="144"/>
    </location>
    <ligand>
        <name>IMP</name>
        <dbReference type="ChEBI" id="CHEBI:58053"/>
        <note>ligand shared between dimeric partners</note>
    </ligand>
</feature>
<evidence type="ECO:0000256" key="9">
    <source>
        <dbReference type="PROSITE-ProRule" id="PRU10134"/>
    </source>
</evidence>
<dbReference type="InterPro" id="IPR042109">
    <property type="entry name" value="Adenylosuccinate_synth_dom1"/>
</dbReference>
<feature type="binding site" evidence="8">
    <location>
        <begin position="332"/>
        <end position="334"/>
    </location>
    <ligand>
        <name>GTP</name>
        <dbReference type="ChEBI" id="CHEBI:37565"/>
    </ligand>
</feature>
<comment type="catalytic activity">
    <reaction evidence="8 10">
        <text>IMP + L-aspartate + GTP = N(6)-(1,2-dicarboxyethyl)-AMP + GDP + phosphate + 2 H(+)</text>
        <dbReference type="Rhea" id="RHEA:15753"/>
        <dbReference type="ChEBI" id="CHEBI:15378"/>
        <dbReference type="ChEBI" id="CHEBI:29991"/>
        <dbReference type="ChEBI" id="CHEBI:37565"/>
        <dbReference type="ChEBI" id="CHEBI:43474"/>
        <dbReference type="ChEBI" id="CHEBI:57567"/>
        <dbReference type="ChEBI" id="CHEBI:58053"/>
        <dbReference type="ChEBI" id="CHEBI:58189"/>
        <dbReference type="EC" id="6.3.4.4"/>
    </reaction>
</comment>
<keyword evidence="12" id="KW-1185">Reference proteome</keyword>
<evidence type="ECO:0000256" key="1">
    <source>
        <dbReference type="ARBA" id="ARBA00011738"/>
    </source>
</evidence>
<name>F2NC00_DESAR</name>
<feature type="active site" evidence="9">
    <location>
        <position position="141"/>
    </location>
</feature>
<feature type="binding site" evidence="8">
    <location>
        <begin position="300"/>
        <end position="306"/>
    </location>
    <ligand>
        <name>substrate</name>
    </ligand>
</feature>
<feature type="binding site" description="in other chain" evidence="8">
    <location>
        <begin position="38"/>
        <end position="41"/>
    </location>
    <ligand>
        <name>IMP</name>
        <dbReference type="ChEBI" id="CHEBI:58053"/>
        <note>ligand shared between dimeric partners</note>
    </ligand>
</feature>
<dbReference type="Gene3D" id="3.90.170.10">
    <property type="entry name" value="Adenylosuccinate Synthetase, subunit A, domain 3"/>
    <property type="match status" value="1"/>
</dbReference>
<dbReference type="EC" id="6.3.4.4" evidence="8 10"/>
<dbReference type="InterPro" id="IPR027417">
    <property type="entry name" value="P-loop_NTPase"/>
</dbReference>
<comment type="function">
    <text evidence="8">Plays an important role in the de novo pathway of purine nucleotide biosynthesis. Catalyzes the first committed step in the biosynthesis of AMP from IMP.</text>
</comment>
<reference evidence="11 12" key="1">
    <citation type="journal article" date="2011" name="Stand. Genomic Sci.">
        <title>Complete genome sequence of the acetate-degrading sulfate reducer Desulfobacca acetoxidans type strain (ASRB2).</title>
        <authorList>
            <person name="Goker M."/>
            <person name="Teshima H."/>
            <person name="Lapidus A."/>
            <person name="Nolan M."/>
            <person name="Lucas S."/>
            <person name="Hammon N."/>
            <person name="Deshpande S."/>
            <person name="Cheng J.F."/>
            <person name="Tapia R."/>
            <person name="Han C."/>
            <person name="Goodwin L."/>
            <person name="Pitluck S."/>
            <person name="Huntemann M."/>
            <person name="Liolios K."/>
            <person name="Ivanova N."/>
            <person name="Pagani I."/>
            <person name="Mavromatis K."/>
            <person name="Ovchinikova G."/>
            <person name="Pati A."/>
            <person name="Chen A."/>
            <person name="Palaniappan K."/>
            <person name="Land M."/>
            <person name="Hauser L."/>
            <person name="Brambilla E.M."/>
            <person name="Rohde M."/>
            <person name="Spring S."/>
            <person name="Detter J.C."/>
            <person name="Woyke T."/>
            <person name="Bristow J."/>
            <person name="Eisen J.A."/>
            <person name="Markowitz V."/>
            <person name="Hugenholtz P."/>
            <person name="Kyrpides N.C."/>
            <person name="Klenk H.P."/>
        </authorList>
    </citation>
    <scope>NUCLEOTIDE SEQUENCE [LARGE SCALE GENOMIC DNA]</scope>
    <source>
        <strain evidence="12">ATCC 700848 / DSM 11109 / ASRB2</strain>
    </source>
</reference>
<evidence type="ECO:0000313" key="11">
    <source>
        <dbReference type="EMBL" id="AEB08077.1"/>
    </source>
</evidence>
<feature type="binding site" description="in other chain" evidence="8">
    <location>
        <position position="240"/>
    </location>
    <ligand>
        <name>IMP</name>
        <dbReference type="ChEBI" id="CHEBI:58053"/>
        <note>ligand shared between dimeric partners</note>
    </ligand>
</feature>
<dbReference type="PROSITE" id="PS00513">
    <property type="entry name" value="ADENYLOSUCCIN_SYN_2"/>
    <property type="match status" value="1"/>
</dbReference>
<evidence type="ECO:0000256" key="7">
    <source>
        <dbReference type="ARBA" id="ARBA00023134"/>
    </source>
</evidence>
<accession>F2NC00</accession>
<dbReference type="NCBIfam" id="NF002223">
    <property type="entry name" value="PRK01117.1"/>
    <property type="match status" value="1"/>
</dbReference>
<keyword evidence="3 8" id="KW-0479">Metal-binding</keyword>
<dbReference type="AlphaFoldDB" id="F2NC00"/>
<feature type="binding site" evidence="8">
    <location>
        <begin position="12"/>
        <end position="18"/>
    </location>
    <ligand>
        <name>GTP</name>
        <dbReference type="ChEBI" id="CHEBI:37565"/>
    </ligand>
</feature>
<dbReference type="CDD" id="cd03108">
    <property type="entry name" value="AdSS"/>
    <property type="match status" value="1"/>
</dbReference>
<dbReference type="OrthoDB" id="9807553at2"/>
<evidence type="ECO:0000256" key="8">
    <source>
        <dbReference type="HAMAP-Rule" id="MF_00011"/>
    </source>
</evidence>
<feature type="binding site" description="in other chain" evidence="8">
    <location>
        <begin position="13"/>
        <end position="16"/>
    </location>
    <ligand>
        <name>IMP</name>
        <dbReference type="ChEBI" id="CHEBI:58053"/>
        <note>ligand shared between dimeric partners</note>
    </ligand>
</feature>